<proteinExistence type="inferred from homology"/>
<dbReference type="Pfam" id="PF00725">
    <property type="entry name" value="3HCDH"/>
    <property type="match status" value="1"/>
</dbReference>
<accession>A0A2C6Z7K8</accession>
<dbReference type="Proteomes" id="UP000223527">
    <property type="component" value="Unassembled WGS sequence"/>
</dbReference>
<dbReference type="GO" id="GO:0050104">
    <property type="term" value="F:L-gulonate 3-dehydrogenase activity"/>
    <property type="evidence" value="ECO:0007669"/>
    <property type="project" value="TreeGrafter"/>
</dbReference>
<dbReference type="InterPro" id="IPR006180">
    <property type="entry name" value="3-OHacyl-CoA_DH_CS"/>
</dbReference>
<dbReference type="SUPFAM" id="SSF48179">
    <property type="entry name" value="6-phosphogluconate dehydrogenase C-terminal domain-like"/>
    <property type="match status" value="1"/>
</dbReference>
<dbReference type="Gene3D" id="1.10.1040.10">
    <property type="entry name" value="N-(1-d-carboxylethyl)-l-norvaline Dehydrogenase, domain 2"/>
    <property type="match status" value="1"/>
</dbReference>
<dbReference type="InterPro" id="IPR006108">
    <property type="entry name" value="3HC_DH_C"/>
</dbReference>
<dbReference type="InterPro" id="IPR013328">
    <property type="entry name" value="6PGD_dom2"/>
</dbReference>
<dbReference type="NCBIfam" id="NF004783">
    <property type="entry name" value="PRK06129.1"/>
    <property type="match status" value="1"/>
</dbReference>
<dbReference type="InterPro" id="IPR006176">
    <property type="entry name" value="3-OHacyl-CoA_DH_NAD-bd"/>
</dbReference>
<dbReference type="SUPFAM" id="SSF51735">
    <property type="entry name" value="NAD(P)-binding Rossmann-fold domains"/>
    <property type="match status" value="1"/>
</dbReference>
<dbReference type="GO" id="GO:0070403">
    <property type="term" value="F:NAD+ binding"/>
    <property type="evidence" value="ECO:0007669"/>
    <property type="project" value="InterPro"/>
</dbReference>
<keyword evidence="2" id="KW-0560">Oxidoreductase</keyword>
<dbReference type="Gene3D" id="3.40.50.720">
    <property type="entry name" value="NAD(P)-binding Rossmann-like Domain"/>
    <property type="match status" value="1"/>
</dbReference>
<reference evidence="5 6" key="1">
    <citation type="submission" date="2017-10" db="EMBL/GenBank/DDBJ databases">
        <authorList>
            <person name="Banno H."/>
            <person name="Chua N.-H."/>
        </authorList>
    </citation>
    <scope>NUCLEOTIDE SEQUENCE [LARGE SCALE GENOMIC DNA]</scope>
    <source>
        <strain evidence="5 6">YW11</strain>
    </source>
</reference>
<name>A0A2C6Z7K8_9PROT</name>
<organism evidence="5 6">
    <name type="scientific">Teichococcus rhizosphaerae</name>
    <dbReference type="NCBI Taxonomy" id="1335062"/>
    <lineage>
        <taxon>Bacteria</taxon>
        <taxon>Pseudomonadati</taxon>
        <taxon>Pseudomonadota</taxon>
        <taxon>Alphaproteobacteria</taxon>
        <taxon>Acetobacterales</taxon>
        <taxon>Roseomonadaceae</taxon>
        <taxon>Roseomonas</taxon>
    </lineage>
</organism>
<dbReference type="AlphaFoldDB" id="A0A2C6Z7K8"/>
<dbReference type="OrthoDB" id="9803287at2"/>
<dbReference type="PANTHER" id="PTHR48075">
    <property type="entry name" value="3-HYDROXYACYL-COA DEHYDROGENASE FAMILY PROTEIN"/>
    <property type="match status" value="1"/>
</dbReference>
<gene>
    <name evidence="5" type="ORF">CR162_13460</name>
</gene>
<feature type="domain" description="3-hydroxyacyl-CoA dehydrogenase NAD binding" evidence="4">
    <location>
        <begin position="7"/>
        <end position="185"/>
    </location>
</feature>
<feature type="domain" description="3-hydroxyacyl-CoA dehydrogenase C-terminal" evidence="3">
    <location>
        <begin position="188"/>
        <end position="255"/>
    </location>
</feature>
<comment type="caution">
    <text evidence="5">The sequence shown here is derived from an EMBL/GenBank/DDBJ whole genome shotgun (WGS) entry which is preliminary data.</text>
</comment>
<evidence type="ECO:0000256" key="1">
    <source>
        <dbReference type="ARBA" id="ARBA00009463"/>
    </source>
</evidence>
<evidence type="ECO:0000259" key="3">
    <source>
        <dbReference type="Pfam" id="PF00725"/>
    </source>
</evidence>
<evidence type="ECO:0000259" key="4">
    <source>
        <dbReference type="Pfam" id="PF02737"/>
    </source>
</evidence>
<evidence type="ECO:0000313" key="6">
    <source>
        <dbReference type="Proteomes" id="UP000223527"/>
    </source>
</evidence>
<dbReference type="Pfam" id="PF02737">
    <property type="entry name" value="3HCDH_N"/>
    <property type="match status" value="1"/>
</dbReference>
<evidence type="ECO:0000256" key="2">
    <source>
        <dbReference type="ARBA" id="ARBA00023002"/>
    </source>
</evidence>
<dbReference type="RefSeq" id="WP_099096041.1">
    <property type="nucleotide sequence ID" value="NZ_PDNU01000025.1"/>
</dbReference>
<evidence type="ECO:0000313" key="5">
    <source>
        <dbReference type="EMBL" id="PHK94491.1"/>
    </source>
</evidence>
<sequence>MSTHHSKVAIVGAGLIGRAWAMVFARAGWAVALHDPAPRVASEAEGLCARGLADLAEQGLCEDPGGAARRIQAVGSLAEAVSDAALAQENGPERLEVKRALFAEMDRLAPRGCILASSSSAIRASLFTEALPGRARCLVAHPVNPPHLIPLVELSGAPWTAPETVARAREIYAAIGQVPIAVLKEVEGFVLNRLQGALLAEAFRLVSEGYVTPQDLDHTVKDGLGLRWSFMGPFETIELNAPGGIPDYCARYAGFYRRLAAEAAGPEVYEAPVIGRILEEWGASGDLPERMRWRDRRLAALRAHKLTQEEG</sequence>
<dbReference type="GO" id="GO:0006631">
    <property type="term" value="P:fatty acid metabolic process"/>
    <property type="evidence" value="ECO:0007669"/>
    <property type="project" value="InterPro"/>
</dbReference>
<protein>
    <submittedName>
        <fullName evidence="5">3-hydroxyacyl-CoA dehydrogenase</fullName>
    </submittedName>
</protein>
<keyword evidence="6" id="KW-1185">Reference proteome</keyword>
<comment type="similarity">
    <text evidence="1">Belongs to the 3-hydroxyacyl-CoA dehydrogenase family.</text>
</comment>
<dbReference type="InterPro" id="IPR036291">
    <property type="entry name" value="NAD(P)-bd_dom_sf"/>
</dbReference>
<dbReference type="EMBL" id="PDNU01000025">
    <property type="protein sequence ID" value="PHK94491.1"/>
    <property type="molecule type" value="Genomic_DNA"/>
</dbReference>
<dbReference type="PANTHER" id="PTHR48075:SF1">
    <property type="entry name" value="LAMBDA-CRYSTALLIN HOMOLOG"/>
    <property type="match status" value="1"/>
</dbReference>
<dbReference type="InterPro" id="IPR008927">
    <property type="entry name" value="6-PGluconate_DH-like_C_sf"/>
</dbReference>
<dbReference type="PROSITE" id="PS00067">
    <property type="entry name" value="3HCDH"/>
    <property type="match status" value="1"/>
</dbReference>